<comment type="subunit">
    <text evidence="12">F-type ATPases have 2 components, F(1) - the catalytic core - and F(0) - the membrane proton channel. F(1) has five subunits: alpha(3), beta(3), gamma(1), delta(1), epsilon(1). F(0) has three main subunits: a(1), b(2) and c(10-14). The alpha and beta chains form an alternating ring which encloses part of the gamma chain. F(1) is attached to F(0) by a central stalk formed by the gamma and epsilon chains, while a peripheral stalk is formed by the delta and b chains.</text>
</comment>
<name>A0A1G2HXE2_9BACT</name>
<evidence type="ECO:0000256" key="13">
    <source>
        <dbReference type="RuleBase" id="RU003848"/>
    </source>
</evidence>
<dbReference type="Gene3D" id="6.10.250.1580">
    <property type="match status" value="1"/>
</dbReference>
<dbReference type="InterPro" id="IPR005864">
    <property type="entry name" value="ATP_synth_F0_bsu_bac"/>
</dbReference>
<evidence type="ECO:0000256" key="2">
    <source>
        <dbReference type="ARBA" id="ARBA00022448"/>
    </source>
</evidence>
<dbReference type="InterPro" id="IPR002146">
    <property type="entry name" value="ATP_synth_b/b'su_bac/chlpt"/>
</dbReference>
<keyword evidence="4 12" id="KW-0812">Transmembrane</keyword>
<dbReference type="NCBIfam" id="TIGR01144">
    <property type="entry name" value="ATP_synt_b"/>
    <property type="match status" value="1"/>
</dbReference>
<dbReference type="GO" id="GO:0046933">
    <property type="term" value="F:proton-transporting ATP synthase activity, rotational mechanism"/>
    <property type="evidence" value="ECO:0007669"/>
    <property type="project" value="UniProtKB-UniRule"/>
</dbReference>
<sequence length="177" mass="20506">MSFIDIIIDDLSKVGFDWQVALANTINFLIVFFILKKFVFPPVKKMVEDRQRIINEGLDKTSMAETRLKEIDEMRKTTIRDAKKEASQIVVAAEKRATAMDEEFQKKMEKKRKEAADLIRADFEKQKEHAKQQVFDEAVVLVKKVIEKTVELDPSLVDEKLIKKAVEAIKKSSYEKV</sequence>
<keyword evidence="6 12" id="KW-1133">Transmembrane helix</keyword>
<keyword evidence="8 12" id="KW-0472">Membrane</keyword>
<comment type="function">
    <text evidence="12">Component of the F(0) channel, it forms part of the peripheral stalk, linking F(1) to F(0).</text>
</comment>
<comment type="function">
    <text evidence="10 12">F(1)F(0) ATP synthase produces ATP from ADP in the presence of a proton or sodium gradient. F-type ATPases consist of two structural domains, F(1) containing the extramembraneous catalytic core and F(0) containing the membrane proton channel, linked together by a central stalk and a peripheral stalk. During catalysis, ATP synthesis in the catalytic domain of F(1) is coupled via a rotary mechanism of the central stalk subunits to proton translocation.</text>
</comment>
<dbReference type="GO" id="GO:0005886">
    <property type="term" value="C:plasma membrane"/>
    <property type="evidence" value="ECO:0007669"/>
    <property type="project" value="UniProtKB-SubCell"/>
</dbReference>
<dbReference type="InterPro" id="IPR050059">
    <property type="entry name" value="ATP_synthase_B_chain"/>
</dbReference>
<proteinExistence type="inferred from homology"/>
<evidence type="ECO:0000313" key="14">
    <source>
        <dbReference type="EMBL" id="OGZ67137.1"/>
    </source>
</evidence>
<dbReference type="Proteomes" id="UP000176421">
    <property type="component" value="Unassembled WGS sequence"/>
</dbReference>
<feature type="transmembrane region" description="Helical" evidence="12">
    <location>
        <begin position="20"/>
        <end position="40"/>
    </location>
</feature>
<dbReference type="GO" id="GO:0046961">
    <property type="term" value="F:proton-transporting ATPase activity, rotational mechanism"/>
    <property type="evidence" value="ECO:0007669"/>
    <property type="project" value="TreeGrafter"/>
</dbReference>
<accession>A0A1G2HXE2</accession>
<evidence type="ECO:0000256" key="12">
    <source>
        <dbReference type="HAMAP-Rule" id="MF_01398"/>
    </source>
</evidence>
<evidence type="ECO:0000313" key="15">
    <source>
        <dbReference type="Proteomes" id="UP000176421"/>
    </source>
</evidence>
<comment type="similarity">
    <text evidence="1 12 13">Belongs to the ATPase B chain family.</text>
</comment>
<dbReference type="STRING" id="1802206.A3D35_02860"/>
<dbReference type="AlphaFoldDB" id="A0A1G2HXE2"/>
<evidence type="ECO:0000256" key="6">
    <source>
        <dbReference type="ARBA" id="ARBA00022989"/>
    </source>
</evidence>
<dbReference type="GO" id="GO:0045259">
    <property type="term" value="C:proton-transporting ATP synthase complex"/>
    <property type="evidence" value="ECO:0007669"/>
    <property type="project" value="UniProtKB-KW"/>
</dbReference>
<protein>
    <recommendedName>
        <fullName evidence="12">ATP synthase subunit b</fullName>
    </recommendedName>
    <alternativeName>
        <fullName evidence="12">ATP synthase F(0) sector subunit b</fullName>
    </alternativeName>
    <alternativeName>
        <fullName evidence="12">ATPase subunit I</fullName>
    </alternativeName>
    <alternativeName>
        <fullName evidence="12">F-type ATPase subunit b</fullName>
        <shortName evidence="12">F-ATPase subunit b</shortName>
    </alternativeName>
</protein>
<dbReference type="HAMAP" id="MF_01398">
    <property type="entry name" value="ATP_synth_b_bprime"/>
    <property type="match status" value="1"/>
</dbReference>
<evidence type="ECO:0000256" key="4">
    <source>
        <dbReference type="ARBA" id="ARBA00022692"/>
    </source>
</evidence>
<evidence type="ECO:0000256" key="5">
    <source>
        <dbReference type="ARBA" id="ARBA00022781"/>
    </source>
</evidence>
<keyword evidence="12" id="KW-1003">Cell membrane</keyword>
<keyword evidence="5 12" id="KW-0375">Hydrogen ion transport</keyword>
<organism evidence="14 15">
    <name type="scientific">Candidatus Staskawiczbacteria bacterium RIFCSPHIGHO2_02_FULL_34_9</name>
    <dbReference type="NCBI Taxonomy" id="1802206"/>
    <lineage>
        <taxon>Bacteria</taxon>
        <taxon>Candidatus Staskawicziibacteriota</taxon>
    </lineage>
</organism>
<dbReference type="PANTHER" id="PTHR33445">
    <property type="entry name" value="ATP SYNTHASE SUBUNIT B', CHLOROPLASTIC"/>
    <property type="match status" value="1"/>
</dbReference>
<dbReference type="PANTHER" id="PTHR33445:SF2">
    <property type="entry name" value="ATP SYNTHASE SUBUNIT B', CHLOROPLASTIC"/>
    <property type="match status" value="1"/>
</dbReference>
<evidence type="ECO:0000256" key="9">
    <source>
        <dbReference type="ARBA" id="ARBA00023310"/>
    </source>
</evidence>
<keyword evidence="2 12" id="KW-0813">Transport</keyword>
<evidence type="ECO:0000256" key="11">
    <source>
        <dbReference type="ARBA" id="ARBA00037847"/>
    </source>
</evidence>
<gene>
    <name evidence="12" type="primary">atpF</name>
    <name evidence="14" type="ORF">A3D35_02860</name>
</gene>
<dbReference type="Pfam" id="PF00430">
    <property type="entry name" value="ATP-synt_B"/>
    <property type="match status" value="1"/>
</dbReference>
<dbReference type="CDD" id="cd06503">
    <property type="entry name" value="ATP-synt_Fo_b"/>
    <property type="match status" value="1"/>
</dbReference>
<evidence type="ECO:0000256" key="7">
    <source>
        <dbReference type="ARBA" id="ARBA00023065"/>
    </source>
</evidence>
<reference evidence="14 15" key="1">
    <citation type="journal article" date="2016" name="Nat. Commun.">
        <title>Thousands of microbial genomes shed light on interconnected biogeochemical processes in an aquifer system.</title>
        <authorList>
            <person name="Anantharaman K."/>
            <person name="Brown C.T."/>
            <person name="Hug L.A."/>
            <person name="Sharon I."/>
            <person name="Castelle C.J."/>
            <person name="Probst A.J."/>
            <person name="Thomas B.C."/>
            <person name="Singh A."/>
            <person name="Wilkins M.J."/>
            <person name="Karaoz U."/>
            <person name="Brodie E.L."/>
            <person name="Williams K.H."/>
            <person name="Hubbard S.S."/>
            <person name="Banfield J.F."/>
        </authorList>
    </citation>
    <scope>NUCLEOTIDE SEQUENCE [LARGE SCALE GENOMIC DNA]</scope>
</reference>
<evidence type="ECO:0000256" key="1">
    <source>
        <dbReference type="ARBA" id="ARBA00005513"/>
    </source>
</evidence>
<evidence type="ECO:0000256" key="3">
    <source>
        <dbReference type="ARBA" id="ARBA00022547"/>
    </source>
</evidence>
<evidence type="ECO:0000256" key="10">
    <source>
        <dbReference type="ARBA" id="ARBA00025198"/>
    </source>
</evidence>
<comment type="subcellular location">
    <subcellularLocation>
        <location evidence="12">Cell membrane</location>
        <topology evidence="12">Single-pass membrane protein</topology>
    </subcellularLocation>
    <subcellularLocation>
        <location evidence="11">Endomembrane system</location>
        <topology evidence="11">Single-pass membrane protein</topology>
    </subcellularLocation>
</comment>
<dbReference type="EMBL" id="MHOS01000043">
    <property type="protein sequence ID" value="OGZ67137.1"/>
    <property type="molecule type" value="Genomic_DNA"/>
</dbReference>
<evidence type="ECO:0000256" key="8">
    <source>
        <dbReference type="ARBA" id="ARBA00023136"/>
    </source>
</evidence>
<keyword evidence="7 12" id="KW-0406">Ion transport</keyword>
<comment type="caution">
    <text evidence="14">The sequence shown here is derived from an EMBL/GenBank/DDBJ whole genome shotgun (WGS) entry which is preliminary data.</text>
</comment>
<keyword evidence="9 12" id="KW-0066">ATP synthesis</keyword>
<dbReference type="GO" id="GO:0012505">
    <property type="term" value="C:endomembrane system"/>
    <property type="evidence" value="ECO:0007669"/>
    <property type="project" value="UniProtKB-SubCell"/>
</dbReference>
<keyword evidence="3 12" id="KW-0138">CF(0)</keyword>